<dbReference type="Pfam" id="PF13462">
    <property type="entry name" value="Thioredoxin_4"/>
    <property type="match status" value="1"/>
</dbReference>
<protein>
    <recommendedName>
        <fullName evidence="2">Thioredoxin-like fold domain-containing protein</fullName>
    </recommendedName>
</protein>
<reference evidence="3 4" key="1">
    <citation type="journal article" date="2016" name="Nat. Commun.">
        <title>Thousands of microbial genomes shed light on interconnected biogeochemical processes in an aquifer system.</title>
        <authorList>
            <person name="Anantharaman K."/>
            <person name="Brown C.T."/>
            <person name="Hug L.A."/>
            <person name="Sharon I."/>
            <person name="Castelle C.J."/>
            <person name="Probst A.J."/>
            <person name="Thomas B.C."/>
            <person name="Singh A."/>
            <person name="Wilkins M.J."/>
            <person name="Karaoz U."/>
            <person name="Brodie E.L."/>
            <person name="Williams K.H."/>
            <person name="Hubbard S.S."/>
            <person name="Banfield J.F."/>
        </authorList>
    </citation>
    <scope>NUCLEOTIDE SEQUENCE [LARGE SCALE GENOMIC DNA]</scope>
</reference>
<evidence type="ECO:0000313" key="3">
    <source>
        <dbReference type="EMBL" id="OGH68858.1"/>
    </source>
</evidence>
<evidence type="ECO:0000313" key="4">
    <source>
        <dbReference type="Proteomes" id="UP000176282"/>
    </source>
</evidence>
<keyword evidence="1" id="KW-1133">Transmembrane helix</keyword>
<keyword evidence="1" id="KW-0472">Membrane</keyword>
<feature type="domain" description="Thioredoxin-like fold" evidence="2">
    <location>
        <begin position="53"/>
        <end position="211"/>
    </location>
</feature>
<dbReference type="Gene3D" id="3.40.30.10">
    <property type="entry name" value="Glutaredoxin"/>
    <property type="match status" value="1"/>
</dbReference>
<gene>
    <name evidence="3" type="ORF">A3J66_02220</name>
</gene>
<dbReference type="Proteomes" id="UP000176282">
    <property type="component" value="Unassembled WGS sequence"/>
</dbReference>
<accession>A0A1F6MBB5</accession>
<dbReference type="SUPFAM" id="SSF52833">
    <property type="entry name" value="Thioredoxin-like"/>
    <property type="match status" value="1"/>
</dbReference>
<dbReference type="STRING" id="1798680.A3J66_02220"/>
<evidence type="ECO:0000256" key="1">
    <source>
        <dbReference type="SAM" id="Phobius"/>
    </source>
</evidence>
<keyword evidence="1" id="KW-0812">Transmembrane</keyword>
<name>A0A1F6MBB5_9BACT</name>
<sequence length="220" mass="25528">MMKTRHLLLIFVPAIIVSGIAFFVRYLQYEPLYPEVSLEEPEKKEFQIPLFPKDPVIGDKRAAVTVVAFEDFGCQGCKIQHDIFEELFEEYPGRIKLVWKGLPITRFPYQSRQVHVYGYCANEQEKFTEFEKLALVNNYDLSLEVLQTMIEQIEINQKKFDECLVSPDAEVFIQKNETLAKALDIQSVPTFFINNKQVEAPSTKEGWVTLLGLRDQLNLQ</sequence>
<evidence type="ECO:0000259" key="2">
    <source>
        <dbReference type="Pfam" id="PF13462"/>
    </source>
</evidence>
<comment type="caution">
    <text evidence="3">The sequence shown here is derived from an EMBL/GenBank/DDBJ whole genome shotgun (WGS) entry which is preliminary data.</text>
</comment>
<dbReference type="InterPro" id="IPR012336">
    <property type="entry name" value="Thioredoxin-like_fold"/>
</dbReference>
<proteinExistence type="predicted"/>
<dbReference type="AlphaFoldDB" id="A0A1F6MBB5"/>
<dbReference type="InterPro" id="IPR036249">
    <property type="entry name" value="Thioredoxin-like_sf"/>
</dbReference>
<dbReference type="EMBL" id="MFQB01000005">
    <property type="protein sequence ID" value="OGH68858.1"/>
    <property type="molecule type" value="Genomic_DNA"/>
</dbReference>
<feature type="transmembrane region" description="Helical" evidence="1">
    <location>
        <begin position="7"/>
        <end position="27"/>
    </location>
</feature>
<organism evidence="3 4">
    <name type="scientific">Candidatus Magasanikbacteria bacterium RIFCSPHIGHO2_02_FULL_47_14</name>
    <dbReference type="NCBI Taxonomy" id="1798680"/>
    <lineage>
        <taxon>Bacteria</taxon>
        <taxon>Candidatus Magasanikiibacteriota</taxon>
    </lineage>
</organism>